<name>A0A398BRB2_9RHOB</name>
<accession>A0A398BRB2</accession>
<keyword evidence="5 6" id="KW-0472">Membrane</keyword>
<reference evidence="7 8" key="1">
    <citation type="submission" date="2018-09" db="EMBL/GenBank/DDBJ databases">
        <title>Gemmobacter lutimaris sp. nov., a marine bacterium isolated from tidal flat.</title>
        <authorList>
            <person name="Lee D.W."/>
            <person name="Yoo Y."/>
            <person name="Kim J.-J."/>
            <person name="Kim B.S."/>
        </authorList>
    </citation>
    <scope>NUCLEOTIDE SEQUENCE [LARGE SCALE GENOMIC DNA]</scope>
    <source>
        <strain evidence="7 8">YJ-T1-11</strain>
    </source>
</reference>
<keyword evidence="4 6" id="KW-1133">Transmembrane helix</keyword>
<evidence type="ECO:0000256" key="4">
    <source>
        <dbReference type="ARBA" id="ARBA00022989"/>
    </source>
</evidence>
<evidence type="ECO:0000256" key="5">
    <source>
        <dbReference type="ARBA" id="ARBA00023136"/>
    </source>
</evidence>
<proteinExistence type="inferred from homology"/>
<protein>
    <submittedName>
        <fullName evidence="7">Type IV secretion system protein</fullName>
    </submittedName>
</protein>
<keyword evidence="8" id="KW-1185">Reference proteome</keyword>
<dbReference type="GO" id="GO:0016020">
    <property type="term" value="C:membrane"/>
    <property type="evidence" value="ECO:0007669"/>
    <property type="project" value="UniProtKB-SubCell"/>
</dbReference>
<comment type="caution">
    <text evidence="7">The sequence shown here is derived from an EMBL/GenBank/DDBJ whole genome shotgun (WGS) entry which is preliminary data.</text>
</comment>
<evidence type="ECO:0000313" key="8">
    <source>
        <dbReference type="Proteomes" id="UP000266649"/>
    </source>
</evidence>
<dbReference type="Pfam" id="PF04610">
    <property type="entry name" value="TrbL"/>
    <property type="match status" value="1"/>
</dbReference>
<dbReference type="AlphaFoldDB" id="A0A398BRB2"/>
<dbReference type="InterPro" id="IPR007688">
    <property type="entry name" value="Conjugal_tfr_TrbL/VirB6"/>
</dbReference>
<keyword evidence="3 6" id="KW-0812">Transmembrane</keyword>
<evidence type="ECO:0000313" key="7">
    <source>
        <dbReference type="EMBL" id="RID89716.1"/>
    </source>
</evidence>
<evidence type="ECO:0000256" key="3">
    <source>
        <dbReference type="ARBA" id="ARBA00022692"/>
    </source>
</evidence>
<feature type="transmembrane region" description="Helical" evidence="6">
    <location>
        <begin position="237"/>
        <end position="257"/>
    </location>
</feature>
<evidence type="ECO:0000256" key="1">
    <source>
        <dbReference type="ARBA" id="ARBA00004141"/>
    </source>
</evidence>
<feature type="transmembrane region" description="Helical" evidence="6">
    <location>
        <begin position="146"/>
        <end position="165"/>
    </location>
</feature>
<feature type="transmembrane region" description="Helical" evidence="6">
    <location>
        <begin position="201"/>
        <end position="225"/>
    </location>
</feature>
<feature type="transmembrane region" description="Helical" evidence="6">
    <location>
        <begin position="171"/>
        <end position="189"/>
    </location>
</feature>
<evidence type="ECO:0000256" key="2">
    <source>
        <dbReference type="ARBA" id="ARBA00007802"/>
    </source>
</evidence>
<gene>
    <name evidence="7" type="ORF">D2N39_21695</name>
</gene>
<dbReference type="GO" id="GO:0030255">
    <property type="term" value="P:protein secretion by the type IV secretion system"/>
    <property type="evidence" value="ECO:0007669"/>
    <property type="project" value="InterPro"/>
</dbReference>
<evidence type="ECO:0000256" key="6">
    <source>
        <dbReference type="SAM" id="Phobius"/>
    </source>
</evidence>
<dbReference type="EMBL" id="QXXQ01000026">
    <property type="protein sequence ID" value="RID89716.1"/>
    <property type="molecule type" value="Genomic_DNA"/>
</dbReference>
<comment type="similarity">
    <text evidence="2">Belongs to the TrbL/VirB6 family.</text>
</comment>
<comment type="subcellular location">
    <subcellularLocation>
        <location evidence="1">Membrane</location>
        <topology evidence="1">Multi-pass membrane protein</topology>
    </subcellularLocation>
</comment>
<feature type="transmembrane region" description="Helical" evidence="6">
    <location>
        <begin position="40"/>
        <end position="60"/>
    </location>
</feature>
<organism evidence="7 8">
    <name type="scientific">Gemmobacter lutimaris</name>
    <dbReference type="NCBI Taxonomy" id="2306023"/>
    <lineage>
        <taxon>Bacteria</taxon>
        <taxon>Pseudomonadati</taxon>
        <taxon>Pseudomonadota</taxon>
        <taxon>Alphaproteobacteria</taxon>
        <taxon>Rhodobacterales</taxon>
        <taxon>Paracoccaceae</taxon>
        <taxon>Gemmobacter</taxon>
    </lineage>
</organism>
<dbReference type="Proteomes" id="UP000266649">
    <property type="component" value="Unassembled WGS sequence"/>
</dbReference>
<sequence length="338" mass="36016">MRGQLLMDSVSTILATLDSAITSAGRQYFEATAGAIGPLYTSLLTLLLVMVGINAALNVYRISMRDAVQLSFRIVMVLMFGLTWSNFTQIYEAASNGLSALALEYFRLGGSGVGASATAAMDDMANMMAGNVDSVSSAMSSIMRGFVAAVLYVVLGVLMAVYVFIVGFSKLMIAFLLGVAPIAIGATIFEKTKGIFEAWLSAMIGYLMYPVASAGVIVAVVTVAHDVFRNADAVTDLGSILGFFVIVFVGIFALMAIPNAVTHITGQISLASIAPQALRVAGKPLEKASDYSARRMNEVRSGFMHGKTEHHHLRDQARSDAERGQAARARLGQFIRDS</sequence>